<keyword evidence="2" id="KW-0723">Serine/threonine-protein kinase</keyword>
<dbReference type="FunFam" id="2.60.120.430:FF:000001">
    <property type="entry name" value="Receptor-like protein kinase FERONIA"/>
    <property type="match status" value="1"/>
</dbReference>
<evidence type="ECO:0000256" key="14">
    <source>
        <dbReference type="SAM" id="Phobius"/>
    </source>
</evidence>
<dbReference type="PROSITE" id="PS50011">
    <property type="entry name" value="PROTEIN_KINASE_DOM"/>
    <property type="match status" value="1"/>
</dbReference>
<dbReference type="InterPro" id="IPR017441">
    <property type="entry name" value="Protein_kinase_ATP_BS"/>
</dbReference>
<keyword evidence="6 12" id="KW-0547">Nucleotide-binding</keyword>
<evidence type="ECO:0000256" key="6">
    <source>
        <dbReference type="ARBA" id="ARBA00022741"/>
    </source>
</evidence>
<proteinExistence type="predicted"/>
<dbReference type="Pfam" id="PF12819">
    <property type="entry name" value="Malectin_like"/>
    <property type="match status" value="1"/>
</dbReference>
<reference evidence="18" key="1">
    <citation type="journal article" date="2017" name="Plant J.">
        <title>The pomegranate (Punica granatum L.) genome and the genomics of punicalagin biosynthesis.</title>
        <authorList>
            <person name="Qin G."/>
            <person name="Xu C."/>
            <person name="Ming R."/>
            <person name="Tang H."/>
            <person name="Guyot R."/>
            <person name="Kramer E.M."/>
            <person name="Hu Y."/>
            <person name="Yi X."/>
            <person name="Qi Y."/>
            <person name="Xu X."/>
            <person name="Gao Z."/>
            <person name="Pan H."/>
            <person name="Jian J."/>
            <person name="Tian Y."/>
            <person name="Yue Z."/>
            <person name="Xu Y."/>
        </authorList>
    </citation>
    <scope>NUCLEOTIDE SEQUENCE [LARGE SCALE GENOMIC DNA]</scope>
    <source>
        <strain evidence="18">cv. Dabenzi</strain>
    </source>
</reference>
<evidence type="ECO:0000313" key="18">
    <source>
        <dbReference type="Proteomes" id="UP000197138"/>
    </source>
</evidence>
<gene>
    <name evidence="20" type="primary">LOC116212992</name>
    <name evidence="17" type="ORF">CDL15_Pgr011432</name>
</gene>
<dbReference type="Gene3D" id="1.10.510.10">
    <property type="entry name" value="Transferase(Phosphotransferase) domain 1"/>
    <property type="match status" value="1"/>
</dbReference>
<keyword evidence="9 14" id="KW-1133">Transmembrane helix</keyword>
<keyword evidence="10 14" id="KW-0472">Membrane</keyword>
<reference evidence="17" key="2">
    <citation type="submission" date="2017-06" db="EMBL/GenBank/DDBJ databases">
        <title>The pomegranate genome and the genomics of punicalagin biosynthesis.</title>
        <authorList>
            <person name="Xu C."/>
        </authorList>
    </citation>
    <scope>NUCLEOTIDE SEQUENCE [LARGE SCALE GENOMIC DNA]</scope>
    <source>
        <tissue evidence="17">Fresh leaf</tissue>
    </source>
</reference>
<dbReference type="FunFam" id="3.30.200.20:FF:000039">
    <property type="entry name" value="receptor-like protein kinase FERONIA"/>
    <property type="match status" value="1"/>
</dbReference>
<name>A0A218WEN0_PUNGR</name>
<keyword evidence="7" id="KW-0418">Kinase</keyword>
<dbReference type="Gene3D" id="2.60.120.430">
    <property type="entry name" value="Galactose-binding lectin"/>
    <property type="match status" value="2"/>
</dbReference>
<organism evidence="17 18">
    <name type="scientific">Punica granatum</name>
    <name type="common">Pomegranate</name>
    <dbReference type="NCBI Taxonomy" id="22663"/>
    <lineage>
        <taxon>Eukaryota</taxon>
        <taxon>Viridiplantae</taxon>
        <taxon>Streptophyta</taxon>
        <taxon>Embryophyta</taxon>
        <taxon>Tracheophyta</taxon>
        <taxon>Spermatophyta</taxon>
        <taxon>Magnoliopsida</taxon>
        <taxon>eudicotyledons</taxon>
        <taxon>Gunneridae</taxon>
        <taxon>Pentapetalae</taxon>
        <taxon>rosids</taxon>
        <taxon>malvids</taxon>
        <taxon>Myrtales</taxon>
        <taxon>Lythraceae</taxon>
        <taxon>Punica</taxon>
    </lineage>
</organism>
<dbReference type="Pfam" id="PF07714">
    <property type="entry name" value="PK_Tyr_Ser-Thr"/>
    <property type="match status" value="1"/>
</dbReference>
<evidence type="ECO:0000256" key="2">
    <source>
        <dbReference type="ARBA" id="ARBA00022527"/>
    </source>
</evidence>
<dbReference type="GO" id="GO:0004674">
    <property type="term" value="F:protein serine/threonine kinase activity"/>
    <property type="evidence" value="ECO:0007669"/>
    <property type="project" value="UniProtKB-KW"/>
</dbReference>
<evidence type="ECO:0000313" key="19">
    <source>
        <dbReference type="Proteomes" id="UP000515151"/>
    </source>
</evidence>
<dbReference type="PANTHER" id="PTHR48006:SF92">
    <property type="entry name" value="LRR RECEPTOR-LIKE SERINE_THREONINE-PROTEIN KINASE GSO1"/>
    <property type="match status" value="1"/>
</dbReference>
<dbReference type="SUPFAM" id="SSF56112">
    <property type="entry name" value="Protein kinase-like (PK-like)"/>
    <property type="match status" value="1"/>
</dbReference>
<dbReference type="PROSITE" id="PS00108">
    <property type="entry name" value="PROTEIN_KINASE_ST"/>
    <property type="match status" value="1"/>
</dbReference>
<dbReference type="Proteomes" id="UP000515151">
    <property type="component" value="Chromosome 1"/>
</dbReference>
<evidence type="ECO:0000259" key="16">
    <source>
        <dbReference type="PROSITE" id="PS50011"/>
    </source>
</evidence>
<dbReference type="InterPro" id="IPR051824">
    <property type="entry name" value="LRR_Rcpt-Like_S/T_Kinase"/>
</dbReference>
<evidence type="ECO:0000256" key="12">
    <source>
        <dbReference type="PROSITE-ProRule" id="PRU10141"/>
    </source>
</evidence>
<evidence type="ECO:0000313" key="17">
    <source>
        <dbReference type="EMBL" id="OWM71304.1"/>
    </source>
</evidence>
<dbReference type="SMART" id="SM00220">
    <property type="entry name" value="S_TKc"/>
    <property type="match status" value="1"/>
</dbReference>
<keyword evidence="3" id="KW-0808">Transferase</keyword>
<dbReference type="Proteomes" id="UP000197138">
    <property type="component" value="Unassembled WGS sequence"/>
</dbReference>
<dbReference type="AlphaFoldDB" id="A0A218WEN0"/>
<dbReference type="PANTHER" id="PTHR48006">
    <property type="entry name" value="LEUCINE-RICH REPEAT-CONTAINING PROTEIN DDB_G0281931-RELATED"/>
    <property type="match status" value="1"/>
</dbReference>
<dbReference type="InterPro" id="IPR011009">
    <property type="entry name" value="Kinase-like_dom_sf"/>
</dbReference>
<keyword evidence="4 14" id="KW-0812">Transmembrane</keyword>
<dbReference type="Gene3D" id="3.30.200.20">
    <property type="entry name" value="Phosphorylase Kinase, domain 1"/>
    <property type="match status" value="1"/>
</dbReference>
<feature type="region of interest" description="Disordered" evidence="13">
    <location>
        <begin position="825"/>
        <end position="888"/>
    </location>
</feature>
<keyword evidence="19" id="KW-1185">Reference proteome</keyword>
<keyword evidence="5 15" id="KW-0732">Signal</keyword>
<dbReference type="PROSITE" id="PS00107">
    <property type="entry name" value="PROTEIN_KINASE_ATP"/>
    <property type="match status" value="1"/>
</dbReference>
<dbReference type="InterPro" id="IPR024788">
    <property type="entry name" value="Malectin-like_Carb-bd_dom"/>
</dbReference>
<evidence type="ECO:0000256" key="1">
    <source>
        <dbReference type="ARBA" id="ARBA00004479"/>
    </source>
</evidence>
<evidence type="ECO:0000313" key="20">
    <source>
        <dbReference type="RefSeq" id="XP_031403640.1"/>
    </source>
</evidence>
<feature type="transmembrane region" description="Helical" evidence="14">
    <location>
        <begin position="447"/>
        <end position="472"/>
    </location>
</feature>
<keyword evidence="11" id="KW-0325">Glycoprotein</keyword>
<dbReference type="CDD" id="cd14066">
    <property type="entry name" value="STKc_IRAK"/>
    <property type="match status" value="1"/>
</dbReference>
<feature type="compositionally biased region" description="Low complexity" evidence="13">
    <location>
        <begin position="825"/>
        <end position="847"/>
    </location>
</feature>
<evidence type="ECO:0000256" key="10">
    <source>
        <dbReference type="ARBA" id="ARBA00023136"/>
    </source>
</evidence>
<protein>
    <submittedName>
        <fullName evidence="20">Probable receptor-like protein kinase At1g30570</fullName>
    </submittedName>
</protein>
<feature type="compositionally biased region" description="Basic and acidic residues" evidence="13">
    <location>
        <begin position="864"/>
        <end position="882"/>
    </location>
</feature>
<evidence type="ECO:0000256" key="11">
    <source>
        <dbReference type="ARBA" id="ARBA00023180"/>
    </source>
</evidence>
<feature type="chain" id="PRO_5044568942" evidence="15">
    <location>
        <begin position="38"/>
        <end position="888"/>
    </location>
</feature>
<dbReference type="OrthoDB" id="738486at2759"/>
<dbReference type="InterPro" id="IPR008271">
    <property type="entry name" value="Ser/Thr_kinase_AS"/>
</dbReference>
<accession>A0A218WEN0</accession>
<reference evidence="20" key="4">
    <citation type="submission" date="2025-04" db="UniProtKB">
        <authorList>
            <consortium name="RefSeq"/>
        </authorList>
    </citation>
    <scope>IDENTIFICATION</scope>
    <source>
        <tissue evidence="20">Leaf</tissue>
    </source>
</reference>
<feature type="signal peptide" evidence="15">
    <location>
        <begin position="1"/>
        <end position="37"/>
    </location>
</feature>
<dbReference type="FunFam" id="1.10.510.10:FF:000058">
    <property type="entry name" value="Receptor-like protein kinase FERONIA"/>
    <property type="match status" value="1"/>
</dbReference>
<evidence type="ECO:0000256" key="9">
    <source>
        <dbReference type="ARBA" id="ARBA00022989"/>
    </source>
</evidence>
<evidence type="ECO:0000256" key="15">
    <source>
        <dbReference type="SAM" id="SignalP"/>
    </source>
</evidence>
<evidence type="ECO:0000256" key="5">
    <source>
        <dbReference type="ARBA" id="ARBA00022729"/>
    </source>
</evidence>
<dbReference type="InterPro" id="IPR000719">
    <property type="entry name" value="Prot_kinase_dom"/>
</dbReference>
<dbReference type="InterPro" id="IPR001245">
    <property type="entry name" value="Ser-Thr/Tyr_kinase_cat_dom"/>
</dbReference>
<feature type="domain" description="Protein kinase" evidence="16">
    <location>
        <begin position="541"/>
        <end position="813"/>
    </location>
</feature>
<comment type="subcellular location">
    <subcellularLocation>
        <location evidence="1">Membrane</location>
        <topology evidence="1">Single-pass type I membrane protein</topology>
    </subcellularLocation>
</comment>
<dbReference type="GO" id="GO:0005524">
    <property type="term" value="F:ATP binding"/>
    <property type="evidence" value="ECO:0007669"/>
    <property type="project" value="UniProtKB-UniRule"/>
</dbReference>
<evidence type="ECO:0000256" key="8">
    <source>
        <dbReference type="ARBA" id="ARBA00022840"/>
    </source>
</evidence>
<evidence type="ECO:0000256" key="3">
    <source>
        <dbReference type="ARBA" id="ARBA00022679"/>
    </source>
</evidence>
<reference evidence="19" key="3">
    <citation type="journal article" date="2020" name="Plant Biotechnol. J.">
        <title>The pomegranate (Punica granatum L.) draft genome dissects genetic divergence between soft- and hard-seeded cultivars.</title>
        <authorList>
            <person name="Luo X."/>
            <person name="Li H."/>
            <person name="Wu Z."/>
            <person name="Yao W."/>
            <person name="Zhao P."/>
            <person name="Cao D."/>
            <person name="Yu H."/>
            <person name="Li K."/>
            <person name="Poudel K."/>
            <person name="Zhao D."/>
            <person name="Zhang F."/>
            <person name="Xia X."/>
            <person name="Chen L."/>
            <person name="Wang Q."/>
            <person name="Jing D."/>
            <person name="Cao S."/>
        </authorList>
    </citation>
    <scope>NUCLEOTIDE SEQUENCE [LARGE SCALE GENOMIC DNA]</scope>
</reference>
<evidence type="ECO:0000256" key="4">
    <source>
        <dbReference type="ARBA" id="ARBA00022692"/>
    </source>
</evidence>
<feature type="binding site" evidence="12">
    <location>
        <position position="569"/>
    </location>
    <ligand>
        <name>ATP</name>
        <dbReference type="ChEBI" id="CHEBI:30616"/>
    </ligand>
</feature>
<dbReference type="GeneID" id="116212992"/>
<dbReference type="GO" id="GO:0016020">
    <property type="term" value="C:membrane"/>
    <property type="evidence" value="ECO:0007669"/>
    <property type="project" value="UniProtKB-SubCell"/>
</dbReference>
<dbReference type="EMBL" id="MTKT01004486">
    <property type="protein sequence ID" value="OWM71304.1"/>
    <property type="molecule type" value="Genomic_DNA"/>
</dbReference>
<keyword evidence="8 12" id="KW-0067">ATP-binding</keyword>
<evidence type="ECO:0000256" key="13">
    <source>
        <dbReference type="SAM" id="MobiDB-lite"/>
    </source>
</evidence>
<dbReference type="RefSeq" id="XP_031403640.1">
    <property type="nucleotide sequence ID" value="XM_031547780.1"/>
</dbReference>
<evidence type="ECO:0000256" key="7">
    <source>
        <dbReference type="ARBA" id="ARBA00022777"/>
    </source>
</evidence>
<sequence>MPSSRKMVVGGRDGVVSVQLLLLPPLLLLFLAAAGEAQSSETEGVSVLINCGSNSSVTFDGRNWTGDSSPGFSNNLTLTSASPAAEVASTDSALGPLYGSARIFTGGLNYTFRQVPAGNYFLRLHFCPFAFDYGHDVNKSSFGVAGNGLKLLGEFNVVDEVTARLDSGSGSSNSSYLIREYLIQIGSNGLVLEFVPSKGSFGFVNAIEMVPVVVDRLFADSVSRVGGSGGASVNLSRRGLETVYRLNVGGPEIQPRQDSGLWRAWKVDTSYMINPDAGKEFKNTSNITYASVNYSSVAPLVVYETARIMTNTEVLEKRLNMSWKLMVDPGFDYLVRLHFCELVFEQSNQRNFRIYVNNKTAADNFDIYARAGGKNRGYHQDYIDAVSSKVSTLWIQLGPDTATGAAGTDALLNGLEIYKVERNGNLAYTGKHGTSSKGSSSNARTRVLLLGIGSGLGSVALLGIVVAFGFIFRRRLKTRESSDKKSGWKPLFFNEAVLNSRGSGKAAAGGGKNLNGSLTGPSTRVGRRFTIAEIRAATKNFDEGMVIGIGGFGKVYRGEIEDGTLVAIKRANPQSEQGLNEFETEIEMLSKLRHRHLVSMIGFCEEHNEMILVYEFMANRTLRSHLFGSNLPPLSWKQRLEVCIGAARGLHYLHTGADRGIIHRDVKTTNILLDENFVAKVSDFGLSKTGPALDRTHVSTAVKGSFGYLDPEYFRRQQLTEKSDVYSFGVVLFEVVCARAVINPTLPKDQINLAEWALRWQRQRSLEKIVDPHLRGNYSPESMEKYGEIAEKCLADEGRSRPMMGDVLWHLEYALHLHEEWLRANSSDDSNSGSSSSVEKSSANAESLEGQPPISLDVDLGLEGSREPESAGTDVDHRDRNRTNSTAE</sequence>